<evidence type="ECO:0000256" key="1">
    <source>
        <dbReference type="SAM" id="Phobius"/>
    </source>
</evidence>
<dbReference type="Proteomes" id="UP000886602">
    <property type="component" value="Unassembled WGS sequence"/>
</dbReference>
<feature type="transmembrane region" description="Helical" evidence="1">
    <location>
        <begin position="26"/>
        <end position="46"/>
    </location>
</feature>
<keyword evidence="1" id="KW-0812">Transmembrane</keyword>
<feature type="transmembrane region" description="Helical" evidence="1">
    <location>
        <begin position="199"/>
        <end position="216"/>
    </location>
</feature>
<feature type="transmembrane region" description="Helical" evidence="1">
    <location>
        <begin position="97"/>
        <end position="115"/>
    </location>
</feature>
<keyword evidence="1" id="KW-0472">Membrane</keyword>
<organism evidence="2 3">
    <name type="scientific">Candidatus Propionivibrio dominans</name>
    <dbReference type="NCBI Taxonomy" id="2954373"/>
    <lineage>
        <taxon>Bacteria</taxon>
        <taxon>Pseudomonadati</taxon>
        <taxon>Pseudomonadota</taxon>
        <taxon>Betaproteobacteria</taxon>
        <taxon>Rhodocyclales</taxon>
        <taxon>Rhodocyclaceae</taxon>
        <taxon>Propionivibrio</taxon>
    </lineage>
</organism>
<name>A0A9D7F9Q5_9RHOO</name>
<feature type="transmembrane region" description="Helical" evidence="1">
    <location>
        <begin position="52"/>
        <end position="76"/>
    </location>
</feature>
<feature type="transmembrane region" description="Helical" evidence="1">
    <location>
        <begin position="171"/>
        <end position="187"/>
    </location>
</feature>
<keyword evidence="1" id="KW-1133">Transmembrane helix</keyword>
<accession>A0A9D7F9Q5</accession>
<proteinExistence type="predicted"/>
<feature type="transmembrane region" description="Helical" evidence="1">
    <location>
        <begin position="141"/>
        <end position="164"/>
    </location>
</feature>
<protein>
    <submittedName>
        <fullName evidence="2">Uncharacterized protein</fullName>
    </submittedName>
</protein>
<evidence type="ECO:0000313" key="3">
    <source>
        <dbReference type="Proteomes" id="UP000886602"/>
    </source>
</evidence>
<dbReference type="AlphaFoldDB" id="A0A9D7F9Q5"/>
<dbReference type="EMBL" id="JADJNC010000040">
    <property type="protein sequence ID" value="MBK7424657.1"/>
    <property type="molecule type" value="Genomic_DNA"/>
</dbReference>
<evidence type="ECO:0000313" key="2">
    <source>
        <dbReference type="EMBL" id="MBK7424657.1"/>
    </source>
</evidence>
<gene>
    <name evidence="2" type="ORF">IPJ48_17105</name>
</gene>
<comment type="caution">
    <text evidence="2">The sequence shown here is derived from an EMBL/GenBank/DDBJ whole genome shotgun (WGS) entry which is preliminary data.</text>
</comment>
<sequence>MSKDRPTIGADGLALPILPPERDPRVWARLCRIMFYTPGFLALLLLKVGEPAGFGISVELLMLGSMSAIVGGLYIGTQSESAGADHSSRIGTWCGSLVLELLAVVPILCAVPSLFHELANSKLLHALTPGAVDISLGASELLPAVAILPFMLYQLAGFGTLHYIVSRPMNWAINIGILGLIIASTVANRQGAFGVEKTLVGVLVIAMVITLFYGVLKLRQMQTLYDANSPPKAAK</sequence>
<reference evidence="2" key="1">
    <citation type="submission" date="2020-10" db="EMBL/GenBank/DDBJ databases">
        <title>Connecting structure to function with the recovery of over 1000 high-quality activated sludge metagenome-assembled genomes encoding full-length rRNA genes using long-read sequencing.</title>
        <authorList>
            <person name="Singleton C.M."/>
            <person name="Petriglieri F."/>
            <person name="Kristensen J.M."/>
            <person name="Kirkegaard R.H."/>
            <person name="Michaelsen T.Y."/>
            <person name="Andersen M.H."/>
            <person name="Karst S.M."/>
            <person name="Dueholm M.S."/>
            <person name="Nielsen P.H."/>
            <person name="Albertsen M."/>
        </authorList>
    </citation>
    <scope>NUCLEOTIDE SEQUENCE</scope>
    <source>
        <strain evidence="2">EsbW_18-Q3-R4-48_MAXAC.044</strain>
    </source>
</reference>